<evidence type="ECO:0000256" key="1">
    <source>
        <dbReference type="ARBA" id="ARBA00022679"/>
    </source>
</evidence>
<comment type="caution">
    <text evidence="3">The sequence shown here is derived from an EMBL/GenBank/DDBJ whole genome shotgun (WGS) entry which is preliminary data.</text>
</comment>
<accession>A0ABU9VFL6</accession>
<proteinExistence type="predicted"/>
<reference evidence="3 4" key="1">
    <citation type="submission" date="2024-03" db="EMBL/GenBank/DDBJ databases">
        <title>Bacilli Hybrid Assemblies.</title>
        <authorList>
            <person name="Kovac J."/>
        </authorList>
    </citation>
    <scope>NUCLEOTIDE SEQUENCE [LARGE SCALE GENOMIC DNA]</scope>
    <source>
        <strain evidence="3 4">FSL R7-0666</strain>
    </source>
</reference>
<dbReference type="CDD" id="cd04301">
    <property type="entry name" value="NAT_SF"/>
    <property type="match status" value="1"/>
</dbReference>
<organism evidence="3 4">
    <name type="scientific">Alkalicoccobacillus gibsonii</name>
    <dbReference type="NCBI Taxonomy" id="79881"/>
    <lineage>
        <taxon>Bacteria</taxon>
        <taxon>Bacillati</taxon>
        <taxon>Bacillota</taxon>
        <taxon>Bacilli</taxon>
        <taxon>Bacillales</taxon>
        <taxon>Bacillaceae</taxon>
        <taxon>Alkalicoccobacillus</taxon>
    </lineage>
</organism>
<dbReference type="InterPro" id="IPR000182">
    <property type="entry name" value="GNAT_dom"/>
</dbReference>
<dbReference type="InterPro" id="IPR016181">
    <property type="entry name" value="Acyl_CoA_acyltransferase"/>
</dbReference>
<feature type="domain" description="N-acetyltransferase" evidence="2">
    <location>
        <begin position="1"/>
        <end position="154"/>
    </location>
</feature>
<dbReference type="RefSeq" id="WP_343129532.1">
    <property type="nucleotide sequence ID" value="NZ_JBCITK010000001.1"/>
</dbReference>
<name>A0ABU9VFL6_9BACI</name>
<dbReference type="PANTHER" id="PTHR13947">
    <property type="entry name" value="GNAT FAMILY N-ACETYLTRANSFERASE"/>
    <property type="match status" value="1"/>
</dbReference>
<evidence type="ECO:0000313" key="4">
    <source>
        <dbReference type="Proteomes" id="UP001418796"/>
    </source>
</evidence>
<dbReference type="PANTHER" id="PTHR13947:SF37">
    <property type="entry name" value="LD18367P"/>
    <property type="match status" value="1"/>
</dbReference>
<protein>
    <submittedName>
        <fullName evidence="3">GNAT family N-acetyltransferase</fullName>
    </submittedName>
</protein>
<dbReference type="Gene3D" id="3.40.630.30">
    <property type="match status" value="1"/>
</dbReference>
<evidence type="ECO:0000259" key="2">
    <source>
        <dbReference type="PROSITE" id="PS51186"/>
    </source>
</evidence>
<keyword evidence="1" id="KW-0808">Transferase</keyword>
<dbReference type="EMBL" id="JBCITK010000001">
    <property type="protein sequence ID" value="MEN0642407.1"/>
    <property type="molecule type" value="Genomic_DNA"/>
</dbReference>
<dbReference type="PROSITE" id="PS51186">
    <property type="entry name" value="GNAT"/>
    <property type="match status" value="1"/>
</dbReference>
<evidence type="ECO:0000313" key="3">
    <source>
        <dbReference type="EMBL" id="MEN0642407.1"/>
    </source>
</evidence>
<dbReference type="Pfam" id="PF00583">
    <property type="entry name" value="Acetyltransf_1"/>
    <property type="match status" value="1"/>
</dbReference>
<sequence>MIRTYTKRDVPFIVNSHYELYHQEFQYDETFKAFIQNKVEGFLARTNPRESIWIVEIDGQNKGSIAVNEINRETAQLGLFLMDPTLRGKGFGQKLIQTAIQFSIDRHYQSIILFTNQELVSARTLYQKNGFECVKSWVDIKSSKELVEEKWELNLNSEPVHK</sequence>
<dbReference type="InterPro" id="IPR050769">
    <property type="entry name" value="NAT_camello-type"/>
</dbReference>
<gene>
    <name evidence="3" type="ORF">MKY91_04420</name>
</gene>
<dbReference type="Proteomes" id="UP001418796">
    <property type="component" value="Unassembled WGS sequence"/>
</dbReference>
<keyword evidence="4" id="KW-1185">Reference proteome</keyword>
<dbReference type="SUPFAM" id="SSF55729">
    <property type="entry name" value="Acyl-CoA N-acyltransferases (Nat)"/>
    <property type="match status" value="1"/>
</dbReference>